<dbReference type="GO" id="GO:0006281">
    <property type="term" value="P:DNA repair"/>
    <property type="evidence" value="ECO:0007669"/>
    <property type="project" value="UniProtKB-KW"/>
</dbReference>
<dbReference type="Pfam" id="PF02870">
    <property type="entry name" value="Methyltransf_1N"/>
    <property type="match status" value="1"/>
</dbReference>
<evidence type="ECO:0000256" key="3">
    <source>
        <dbReference type="ARBA" id="ARBA00011918"/>
    </source>
</evidence>
<keyword evidence="5 11" id="KW-0808">Transferase</keyword>
<dbReference type="PANTHER" id="PTHR10815:SF13">
    <property type="entry name" value="METHYLATED-DNA--PROTEIN-CYSTEINE METHYLTRANSFERASE"/>
    <property type="match status" value="1"/>
</dbReference>
<dbReference type="EC" id="2.1.1.63" evidence="3"/>
<dbReference type="FunFam" id="1.10.10.10:FF:000214">
    <property type="entry name" value="Methylated-DNA--protein-cysteine methyltransferase"/>
    <property type="match status" value="1"/>
</dbReference>
<proteinExistence type="inferred from homology"/>
<evidence type="ECO:0000256" key="1">
    <source>
        <dbReference type="ARBA" id="ARBA00001286"/>
    </source>
</evidence>
<protein>
    <recommendedName>
        <fullName evidence="3">methylated-DNA--[protein]-cysteine S-methyltransferase</fullName>
        <ecNumber evidence="3">2.1.1.63</ecNumber>
    </recommendedName>
</protein>
<comment type="catalytic activity">
    <reaction evidence="8">
        <text>a 6-O-methyl-2'-deoxyguanosine in DNA + L-cysteinyl-[protein] = S-methyl-L-cysteinyl-[protein] + a 2'-deoxyguanosine in DNA</text>
        <dbReference type="Rhea" id="RHEA:24000"/>
        <dbReference type="Rhea" id="RHEA-COMP:10131"/>
        <dbReference type="Rhea" id="RHEA-COMP:10132"/>
        <dbReference type="Rhea" id="RHEA-COMP:11367"/>
        <dbReference type="Rhea" id="RHEA-COMP:11368"/>
        <dbReference type="ChEBI" id="CHEBI:29950"/>
        <dbReference type="ChEBI" id="CHEBI:82612"/>
        <dbReference type="ChEBI" id="CHEBI:85445"/>
        <dbReference type="ChEBI" id="CHEBI:85448"/>
        <dbReference type="EC" id="2.1.1.63"/>
    </reaction>
</comment>
<dbReference type="PANTHER" id="PTHR10815">
    <property type="entry name" value="METHYLATED-DNA--PROTEIN-CYSTEINE METHYLTRANSFERASE"/>
    <property type="match status" value="1"/>
</dbReference>
<dbReference type="Pfam" id="PF01035">
    <property type="entry name" value="DNA_binding_1"/>
    <property type="match status" value="1"/>
</dbReference>
<comment type="catalytic activity">
    <reaction evidence="1">
        <text>a 4-O-methyl-thymidine in DNA + L-cysteinyl-[protein] = a thymidine in DNA + S-methyl-L-cysteinyl-[protein]</text>
        <dbReference type="Rhea" id="RHEA:53428"/>
        <dbReference type="Rhea" id="RHEA-COMP:10131"/>
        <dbReference type="Rhea" id="RHEA-COMP:10132"/>
        <dbReference type="Rhea" id="RHEA-COMP:13555"/>
        <dbReference type="Rhea" id="RHEA-COMP:13556"/>
        <dbReference type="ChEBI" id="CHEBI:29950"/>
        <dbReference type="ChEBI" id="CHEBI:82612"/>
        <dbReference type="ChEBI" id="CHEBI:137386"/>
        <dbReference type="ChEBI" id="CHEBI:137387"/>
        <dbReference type="EC" id="2.1.1.63"/>
    </reaction>
</comment>
<comment type="caution">
    <text evidence="11">The sequence shown here is derived from an EMBL/GenBank/DDBJ whole genome shotgun (WGS) entry which is preliminary data.</text>
</comment>
<reference evidence="11 12" key="1">
    <citation type="submission" date="2017-11" db="EMBL/GenBank/DDBJ databases">
        <title>Reclassification of Bisgaard taxon 5 as Caviibacterium pharyngocola gen. nov., sp. nov.</title>
        <authorList>
            <person name="Christensen H."/>
        </authorList>
    </citation>
    <scope>NUCLEOTIDE SEQUENCE [LARGE SCALE GENOMIC DNA]</scope>
    <source>
        <strain evidence="11 12">7_3</strain>
    </source>
</reference>
<evidence type="ECO:0000313" key="11">
    <source>
        <dbReference type="EMBL" id="PJG82492.1"/>
    </source>
</evidence>
<dbReference type="InterPro" id="IPR008332">
    <property type="entry name" value="MethylG_MeTrfase_N"/>
</dbReference>
<dbReference type="RefSeq" id="WP_100297204.1">
    <property type="nucleotide sequence ID" value="NZ_PHGZ01000020.1"/>
</dbReference>
<keyword evidence="6" id="KW-0227">DNA damage</keyword>
<dbReference type="AlphaFoldDB" id="A0A2M8RUC0"/>
<evidence type="ECO:0000259" key="9">
    <source>
        <dbReference type="Pfam" id="PF01035"/>
    </source>
</evidence>
<dbReference type="InterPro" id="IPR036388">
    <property type="entry name" value="WH-like_DNA-bd_sf"/>
</dbReference>
<gene>
    <name evidence="11" type="ORF">CVP04_09165</name>
</gene>
<dbReference type="Gene3D" id="1.10.10.10">
    <property type="entry name" value="Winged helix-like DNA-binding domain superfamily/Winged helix DNA-binding domain"/>
    <property type="match status" value="1"/>
</dbReference>
<dbReference type="PROSITE" id="PS00374">
    <property type="entry name" value="MGMT"/>
    <property type="match status" value="1"/>
</dbReference>
<dbReference type="OrthoDB" id="9811249at2"/>
<keyword evidence="4 11" id="KW-0489">Methyltransferase</keyword>
<evidence type="ECO:0000256" key="5">
    <source>
        <dbReference type="ARBA" id="ARBA00022679"/>
    </source>
</evidence>
<keyword evidence="7" id="KW-0234">DNA repair</keyword>
<accession>A0A2M8RUC0</accession>
<sequence length="177" mass="20020">MHYTSFYQSPVGEILLASDDVGVVGIWFKGEKYYAYCLDKEYEPKETQSIREMKRWLDVYFQGKQPDFEPPIHMIGTAFQQEVWHILREIPYGTTTTYKEIARKIAQSKGIESMSAQAVGTAVGKNNLNLIVPCHRVVASNNSLAGYAGGIDKKITFLKLEGAFKDEYFVPKHSTAP</sequence>
<name>A0A2M8RUC0_9PAST</name>
<dbReference type="GO" id="GO:0003908">
    <property type="term" value="F:methylated-DNA-[protein]-cysteine S-methyltransferase activity"/>
    <property type="evidence" value="ECO:0007669"/>
    <property type="project" value="UniProtKB-EC"/>
</dbReference>
<dbReference type="GO" id="GO:0032259">
    <property type="term" value="P:methylation"/>
    <property type="evidence" value="ECO:0007669"/>
    <property type="project" value="UniProtKB-KW"/>
</dbReference>
<evidence type="ECO:0000313" key="12">
    <source>
        <dbReference type="Proteomes" id="UP000230282"/>
    </source>
</evidence>
<feature type="domain" description="Methylguanine DNA methyltransferase ribonuclease-like" evidence="10">
    <location>
        <begin position="3"/>
        <end position="72"/>
    </location>
</feature>
<dbReference type="Gene3D" id="3.30.160.70">
    <property type="entry name" value="Methylated DNA-protein cysteine methyltransferase domain"/>
    <property type="match status" value="1"/>
</dbReference>
<evidence type="ECO:0000256" key="6">
    <source>
        <dbReference type="ARBA" id="ARBA00022763"/>
    </source>
</evidence>
<organism evidence="11 12">
    <name type="scientific">Caviibacterium pharyngocola</name>
    <dbReference type="NCBI Taxonomy" id="28159"/>
    <lineage>
        <taxon>Bacteria</taxon>
        <taxon>Pseudomonadati</taxon>
        <taxon>Pseudomonadota</taxon>
        <taxon>Gammaproteobacteria</taxon>
        <taxon>Pasteurellales</taxon>
        <taxon>Pasteurellaceae</taxon>
        <taxon>Caviibacterium</taxon>
    </lineage>
</organism>
<evidence type="ECO:0000256" key="2">
    <source>
        <dbReference type="ARBA" id="ARBA00008711"/>
    </source>
</evidence>
<dbReference type="InterPro" id="IPR036631">
    <property type="entry name" value="MGMT_N_sf"/>
</dbReference>
<keyword evidence="12" id="KW-1185">Reference proteome</keyword>
<dbReference type="EMBL" id="PHGZ01000020">
    <property type="protein sequence ID" value="PJG82492.1"/>
    <property type="molecule type" value="Genomic_DNA"/>
</dbReference>
<dbReference type="Proteomes" id="UP000230282">
    <property type="component" value="Unassembled WGS sequence"/>
</dbReference>
<dbReference type="CDD" id="cd06445">
    <property type="entry name" value="ATase"/>
    <property type="match status" value="1"/>
</dbReference>
<evidence type="ECO:0000256" key="7">
    <source>
        <dbReference type="ARBA" id="ARBA00023204"/>
    </source>
</evidence>
<dbReference type="InterPro" id="IPR014048">
    <property type="entry name" value="MethylDNA_cys_MeTrfase_DNA-bd"/>
</dbReference>
<dbReference type="SUPFAM" id="SSF46767">
    <property type="entry name" value="Methylated DNA-protein cysteine methyltransferase, C-terminal domain"/>
    <property type="match status" value="1"/>
</dbReference>
<feature type="domain" description="Methylated-DNA-[protein]-cysteine S-methyltransferase DNA binding" evidence="9">
    <location>
        <begin position="78"/>
        <end position="163"/>
    </location>
</feature>
<evidence type="ECO:0000259" key="10">
    <source>
        <dbReference type="Pfam" id="PF02870"/>
    </source>
</evidence>
<comment type="similarity">
    <text evidence="2">Belongs to the MGMT family.</text>
</comment>
<dbReference type="InterPro" id="IPR001497">
    <property type="entry name" value="MethylDNA_cys_MeTrfase_AS"/>
</dbReference>
<dbReference type="InterPro" id="IPR036217">
    <property type="entry name" value="MethylDNA_cys_MeTrfase_DNAb"/>
</dbReference>
<evidence type="ECO:0000256" key="4">
    <source>
        <dbReference type="ARBA" id="ARBA00022603"/>
    </source>
</evidence>
<evidence type="ECO:0000256" key="8">
    <source>
        <dbReference type="ARBA" id="ARBA00049348"/>
    </source>
</evidence>
<dbReference type="NCBIfam" id="TIGR00589">
    <property type="entry name" value="ogt"/>
    <property type="match status" value="1"/>
</dbReference>
<dbReference type="SUPFAM" id="SSF53155">
    <property type="entry name" value="Methylated DNA-protein cysteine methyltransferase domain"/>
    <property type="match status" value="1"/>
</dbReference>